<dbReference type="PRINTS" id="PR01217">
    <property type="entry name" value="PRICHEXTENSN"/>
</dbReference>
<feature type="compositionally biased region" description="Polar residues" evidence="5">
    <location>
        <begin position="300"/>
        <end position="310"/>
    </location>
</feature>
<dbReference type="GeneID" id="83210616"/>
<evidence type="ECO:0000256" key="5">
    <source>
        <dbReference type="SAM" id="MobiDB-lite"/>
    </source>
</evidence>
<dbReference type="RefSeq" id="XP_058345894.1">
    <property type="nucleotide sequence ID" value="XM_058483275.1"/>
</dbReference>
<keyword evidence="8" id="KW-1185">Reference proteome</keyword>
<comment type="similarity">
    <text evidence="1">Belongs to the RAD52 family.</text>
</comment>
<feature type="chain" id="PRO_5042071378" evidence="6">
    <location>
        <begin position="29"/>
        <end position="397"/>
    </location>
</feature>
<evidence type="ECO:0000256" key="3">
    <source>
        <dbReference type="ARBA" id="ARBA00023172"/>
    </source>
</evidence>
<dbReference type="InterPro" id="IPR041247">
    <property type="entry name" value="Rad52_fam"/>
</dbReference>
<organism evidence="7 8">
    <name type="scientific">Lichtheimia ornata</name>
    <dbReference type="NCBI Taxonomy" id="688661"/>
    <lineage>
        <taxon>Eukaryota</taxon>
        <taxon>Fungi</taxon>
        <taxon>Fungi incertae sedis</taxon>
        <taxon>Mucoromycota</taxon>
        <taxon>Mucoromycotina</taxon>
        <taxon>Mucoromycetes</taxon>
        <taxon>Mucorales</taxon>
        <taxon>Lichtheimiaceae</taxon>
        <taxon>Lichtheimia</taxon>
    </lineage>
</organism>
<dbReference type="InterPro" id="IPR042525">
    <property type="entry name" value="Rad52_Rad59_Rad22_sf"/>
</dbReference>
<dbReference type="AlphaFoldDB" id="A0AAD7Y173"/>
<feature type="signal peptide" evidence="6">
    <location>
        <begin position="1"/>
        <end position="28"/>
    </location>
</feature>
<keyword evidence="6" id="KW-0732">Signal</keyword>
<sequence length="397" mass="44509">MQHLGINFLWRSLAGLGWLLFPLHMKHPRSDDPDDEERYKRSCKLRKQLGPEFLSTRAGPGGAKLTYIEGRNAIELANEVFGYDGWSSEVRNQHVDYCEVDEHGRYQVGVSAIVRVTLKEGNFHEDCGYGFSEGVRQKGASLEKARKEACTDALKRSLRMFGNAMGNCIYDKTYLSNIGRMRATAPPFKPSELYRDPRCIQAPPSASISTEMPAHQPTHQPPKPESKPSNKPPTTIQQSKPTARPPTSTPTPNKTTLPPTSTPTPNKTTRPSTSTPKLPLTTQQTTATPTPRKQPFFSRPVTTPQLQPSSTRRERTPSPIISNDDDDDEPPIVSPVPPNQQLFMRDESFASADDSFFAEFMDQNENRIIEEHIIKNSPVNRRPKMPDGSEFSPLNKK</sequence>
<feature type="region of interest" description="Disordered" evidence="5">
    <location>
        <begin position="374"/>
        <end position="397"/>
    </location>
</feature>
<dbReference type="Gene3D" id="3.30.390.80">
    <property type="entry name" value="DNA repair protein Rad52/59/22"/>
    <property type="match status" value="1"/>
</dbReference>
<protein>
    <submittedName>
        <fullName evidence="7">Uncharacterized protein</fullName>
    </submittedName>
</protein>
<proteinExistence type="inferred from homology"/>
<evidence type="ECO:0000313" key="7">
    <source>
        <dbReference type="EMBL" id="KAJ8660981.1"/>
    </source>
</evidence>
<dbReference type="PANTHER" id="PTHR12132">
    <property type="entry name" value="DNA REPAIR AND RECOMBINATION PROTEIN RAD52, RAD59"/>
    <property type="match status" value="1"/>
</dbReference>
<dbReference type="SUPFAM" id="SSF54768">
    <property type="entry name" value="dsRNA-binding domain-like"/>
    <property type="match status" value="1"/>
</dbReference>
<name>A0AAD7Y173_9FUNG</name>
<evidence type="ECO:0000256" key="1">
    <source>
        <dbReference type="ARBA" id="ARBA00006638"/>
    </source>
</evidence>
<dbReference type="EMBL" id="JARTCD010000010">
    <property type="protein sequence ID" value="KAJ8660981.1"/>
    <property type="molecule type" value="Genomic_DNA"/>
</dbReference>
<evidence type="ECO:0000313" key="8">
    <source>
        <dbReference type="Proteomes" id="UP001234581"/>
    </source>
</evidence>
<dbReference type="FunFam" id="3.30.390.80:FF:000001">
    <property type="entry name" value="DNA repair protein RAD52 homolog"/>
    <property type="match status" value="1"/>
</dbReference>
<comment type="caution">
    <text evidence="7">The sequence shown here is derived from an EMBL/GenBank/DDBJ whole genome shotgun (WGS) entry which is preliminary data.</text>
</comment>
<reference evidence="7 8" key="1">
    <citation type="submission" date="2023-03" db="EMBL/GenBank/DDBJ databases">
        <title>Genome sequence of Lichtheimia ornata CBS 291.66.</title>
        <authorList>
            <person name="Mohabir J.T."/>
            <person name="Shea T.P."/>
            <person name="Kurbessoian T."/>
            <person name="Berby B."/>
            <person name="Fontaine J."/>
            <person name="Livny J."/>
            <person name="Gnirke A."/>
            <person name="Stajich J.E."/>
            <person name="Cuomo C.A."/>
        </authorList>
    </citation>
    <scope>NUCLEOTIDE SEQUENCE [LARGE SCALE GENOMIC DNA]</scope>
    <source>
        <strain evidence="7">CBS 291.66</strain>
    </source>
</reference>
<feature type="region of interest" description="Disordered" evidence="5">
    <location>
        <begin position="188"/>
        <end position="343"/>
    </location>
</feature>
<evidence type="ECO:0000256" key="6">
    <source>
        <dbReference type="SAM" id="SignalP"/>
    </source>
</evidence>
<accession>A0AAD7Y173</accession>
<dbReference type="PANTHER" id="PTHR12132:SF1">
    <property type="entry name" value="DNA REPAIR PROTEIN RAD52 HOMOLOG"/>
    <property type="match status" value="1"/>
</dbReference>
<dbReference type="GO" id="GO:0006312">
    <property type="term" value="P:mitotic recombination"/>
    <property type="evidence" value="ECO:0007669"/>
    <property type="project" value="TreeGrafter"/>
</dbReference>
<gene>
    <name evidence="7" type="ORF">O0I10_003203</name>
</gene>
<dbReference type="GO" id="GO:0003697">
    <property type="term" value="F:single-stranded DNA binding"/>
    <property type="evidence" value="ECO:0007669"/>
    <property type="project" value="UniProtKB-ARBA"/>
</dbReference>
<dbReference type="Proteomes" id="UP001234581">
    <property type="component" value="Unassembled WGS sequence"/>
</dbReference>
<evidence type="ECO:0000256" key="2">
    <source>
        <dbReference type="ARBA" id="ARBA00022763"/>
    </source>
</evidence>
<dbReference type="GO" id="GO:0000724">
    <property type="term" value="P:double-strand break repair via homologous recombination"/>
    <property type="evidence" value="ECO:0007669"/>
    <property type="project" value="TreeGrafter"/>
</dbReference>
<evidence type="ECO:0000256" key="4">
    <source>
        <dbReference type="ARBA" id="ARBA00023204"/>
    </source>
</evidence>
<keyword evidence="3" id="KW-0233">DNA recombination</keyword>
<feature type="compositionally biased region" description="Low complexity" evidence="5">
    <location>
        <begin position="250"/>
        <end position="295"/>
    </location>
</feature>
<keyword evidence="2" id="KW-0227">DNA damage</keyword>
<dbReference type="GO" id="GO:0005634">
    <property type="term" value="C:nucleus"/>
    <property type="evidence" value="ECO:0007669"/>
    <property type="project" value="TreeGrafter"/>
</dbReference>
<keyword evidence="4" id="KW-0234">DNA repair</keyword>
<dbReference type="Pfam" id="PF04098">
    <property type="entry name" value="Rad52_Rad22"/>
    <property type="match status" value="1"/>
</dbReference>
<dbReference type="InterPro" id="IPR007232">
    <property type="entry name" value="Rad52_Rad59_Rad22"/>
</dbReference>
<dbReference type="GO" id="GO:0045002">
    <property type="term" value="P:double-strand break repair via single-strand annealing"/>
    <property type="evidence" value="ECO:0007669"/>
    <property type="project" value="TreeGrafter"/>
</dbReference>